<comment type="similarity">
    <text evidence="8">Belongs to the peptidase M48 family. BepA subfamily.</text>
</comment>
<proteinExistence type="inferred from homology"/>
<dbReference type="OrthoDB" id="9810445at2"/>
<feature type="chain" id="PRO_5018343458" description="Putative beta-barrel assembly-enhancing protease" evidence="8">
    <location>
        <begin position="20"/>
        <end position="488"/>
    </location>
</feature>
<evidence type="ECO:0000259" key="9">
    <source>
        <dbReference type="Pfam" id="PF01435"/>
    </source>
</evidence>
<evidence type="ECO:0000256" key="4">
    <source>
        <dbReference type="ARBA" id="ARBA00022764"/>
    </source>
</evidence>
<feature type="active site" description="Proton donor" evidence="8">
    <location>
        <position position="208"/>
    </location>
</feature>
<feature type="signal peptide" evidence="8">
    <location>
        <begin position="1"/>
        <end position="19"/>
    </location>
</feature>
<comment type="cofactor">
    <cofactor evidence="8">
        <name>Zn(2+)</name>
        <dbReference type="ChEBI" id="CHEBI:29105"/>
    </cofactor>
    <text evidence="8">Binds 1 zinc ion per subunit.</text>
</comment>
<keyword evidence="1 8" id="KW-0645">Protease</keyword>
<evidence type="ECO:0000313" key="10">
    <source>
        <dbReference type="EMBL" id="RPJ67464.1"/>
    </source>
</evidence>
<sequence length="488" mass="54013" precursor="true">MARLTNLFITFTCAFVVGAAVSFAAFSQTNTQRNDLPEIGVVASEVVTIDKEQIIGDALMRQLRGQAPLVHDPVLEQYIQDLGNRLVAHADNTNFPFTFFFINNNAINAFAFFGGHIGMHTGLIAKADNESEVASVLAHEIAHVTQRHIARRMQAQQRSSPLALASLIGGVLLALADPSAGMAAIQATQAASAQFQINYTRSNEQEADRIGIAMLARAGFDPKGAATFFSKLVEASRLVSKPPQRLLSHPLSENRVADARARLESLPQVNLPPSLAFQLAKARIQARYEFDERYALDYFEAARGKRSGLFNEAIEYGYALALLRNDKPEQAQNVLAPLLQSRPDNQFYLDTATDVAIALESPTKAIEMLNPHFALTPRNPVLALNLANAHLEAEQYEQAISILRDFLLTDKEHQLAHQLLSDAYQGANQRANMHQSKAEVFALSGGYKRAVDELQFAYNHTGDDHLVKQRIRARIKQFRSEEEKLKSL</sequence>
<feature type="domain" description="Peptidase M48" evidence="9">
    <location>
        <begin position="76"/>
        <end position="262"/>
    </location>
</feature>
<dbReference type="InterPro" id="IPR030873">
    <property type="entry name" value="Protease_BepA"/>
</dbReference>
<keyword evidence="3 8" id="KW-0732">Signal</keyword>
<dbReference type="GO" id="GO:0051603">
    <property type="term" value="P:proteolysis involved in protein catabolic process"/>
    <property type="evidence" value="ECO:0007669"/>
    <property type="project" value="TreeGrafter"/>
</dbReference>
<dbReference type="GO" id="GO:0008270">
    <property type="term" value="F:zinc ion binding"/>
    <property type="evidence" value="ECO:0007669"/>
    <property type="project" value="UniProtKB-UniRule"/>
</dbReference>
<feature type="binding site" evidence="8">
    <location>
        <position position="204"/>
    </location>
    <ligand>
        <name>Zn(2+)</name>
        <dbReference type="ChEBI" id="CHEBI:29105"/>
        <note>catalytic</note>
    </ligand>
</feature>
<dbReference type="AlphaFoldDB" id="A0A3N5Z935"/>
<comment type="function">
    <text evidence="8">Functions as both a chaperone and a metalloprotease. Maintains the integrity of the outer membrane by promoting either the assembly or the elimination of outer membrane proteins, depending on their folding state.</text>
</comment>
<dbReference type="GO" id="GO:0042597">
    <property type="term" value="C:periplasmic space"/>
    <property type="evidence" value="ECO:0007669"/>
    <property type="project" value="UniProtKB-SubCell"/>
</dbReference>
<dbReference type="Gene3D" id="1.25.40.10">
    <property type="entry name" value="Tetratricopeptide repeat domain"/>
    <property type="match status" value="1"/>
</dbReference>
<keyword evidence="4 8" id="KW-0574">Periplasm</keyword>
<accession>A0A3N5Z935</accession>
<keyword evidence="11" id="KW-1185">Reference proteome</keyword>
<evidence type="ECO:0000256" key="3">
    <source>
        <dbReference type="ARBA" id="ARBA00022729"/>
    </source>
</evidence>
<comment type="subcellular location">
    <subcellularLocation>
        <location evidence="8">Periplasm</location>
    </subcellularLocation>
</comment>
<evidence type="ECO:0000256" key="2">
    <source>
        <dbReference type="ARBA" id="ARBA00022723"/>
    </source>
</evidence>
<dbReference type="EMBL" id="RPOK01000002">
    <property type="protein sequence ID" value="RPJ67464.1"/>
    <property type="molecule type" value="Genomic_DNA"/>
</dbReference>
<dbReference type="EC" id="3.4.-.-" evidence="8"/>
<evidence type="ECO:0000256" key="8">
    <source>
        <dbReference type="HAMAP-Rule" id="MF_00997"/>
    </source>
</evidence>
<organism evidence="10 11">
    <name type="scientific">Alteromonas sediminis</name>
    <dbReference type="NCBI Taxonomy" id="2259342"/>
    <lineage>
        <taxon>Bacteria</taxon>
        <taxon>Pseudomonadati</taxon>
        <taxon>Pseudomonadota</taxon>
        <taxon>Gammaproteobacteria</taxon>
        <taxon>Alteromonadales</taxon>
        <taxon>Alteromonadaceae</taxon>
        <taxon>Alteromonas/Salinimonas group</taxon>
        <taxon>Alteromonas</taxon>
    </lineage>
</organism>
<keyword evidence="5 8" id="KW-0378">Hydrolase</keyword>
<dbReference type="HAMAP" id="MF_00997">
    <property type="entry name" value="Protease_BepA"/>
    <property type="match status" value="1"/>
</dbReference>
<feature type="binding site" evidence="8">
    <location>
        <position position="139"/>
    </location>
    <ligand>
        <name>Zn(2+)</name>
        <dbReference type="ChEBI" id="CHEBI:29105"/>
        <note>catalytic</note>
    </ligand>
</feature>
<dbReference type="GO" id="GO:0004222">
    <property type="term" value="F:metalloendopeptidase activity"/>
    <property type="evidence" value="ECO:0007669"/>
    <property type="project" value="InterPro"/>
</dbReference>
<evidence type="ECO:0000313" key="11">
    <source>
        <dbReference type="Proteomes" id="UP000275281"/>
    </source>
</evidence>
<evidence type="ECO:0000256" key="6">
    <source>
        <dbReference type="ARBA" id="ARBA00022833"/>
    </source>
</evidence>
<comment type="caution">
    <text evidence="10">The sequence shown here is derived from an EMBL/GenBank/DDBJ whole genome shotgun (WGS) entry which is preliminary data.</text>
</comment>
<protein>
    <recommendedName>
        <fullName evidence="8">Putative beta-barrel assembly-enhancing protease</fullName>
        <ecNumber evidence="8">3.4.-.-</ecNumber>
    </recommendedName>
</protein>
<gene>
    <name evidence="10" type="ORF">DRW07_08060</name>
</gene>
<dbReference type="Proteomes" id="UP000275281">
    <property type="component" value="Unassembled WGS sequence"/>
</dbReference>
<evidence type="ECO:0000256" key="1">
    <source>
        <dbReference type="ARBA" id="ARBA00022670"/>
    </source>
</evidence>
<keyword evidence="6 8" id="KW-0862">Zinc</keyword>
<dbReference type="InterPro" id="IPR051156">
    <property type="entry name" value="Mito/Outer_Membr_Metalloprot"/>
</dbReference>
<evidence type="ECO:0000256" key="5">
    <source>
        <dbReference type="ARBA" id="ARBA00022801"/>
    </source>
</evidence>
<dbReference type="InterPro" id="IPR011990">
    <property type="entry name" value="TPR-like_helical_dom_sf"/>
</dbReference>
<dbReference type="InterPro" id="IPR001915">
    <property type="entry name" value="Peptidase_M48"/>
</dbReference>
<dbReference type="PANTHER" id="PTHR22726">
    <property type="entry name" value="METALLOENDOPEPTIDASE OMA1"/>
    <property type="match status" value="1"/>
</dbReference>
<evidence type="ECO:0000256" key="7">
    <source>
        <dbReference type="ARBA" id="ARBA00023049"/>
    </source>
</evidence>
<dbReference type="PANTHER" id="PTHR22726:SF1">
    <property type="entry name" value="METALLOENDOPEPTIDASE OMA1, MITOCHONDRIAL"/>
    <property type="match status" value="1"/>
</dbReference>
<feature type="active site" evidence="8">
    <location>
        <position position="140"/>
    </location>
</feature>
<reference evidence="10 11" key="1">
    <citation type="submission" date="2018-11" db="EMBL/GenBank/DDBJ databases">
        <authorList>
            <person name="Ye M.-Q."/>
            <person name="Du Z.-J."/>
        </authorList>
    </citation>
    <scope>NUCLEOTIDE SEQUENCE [LARGE SCALE GENOMIC DNA]</scope>
    <source>
        <strain evidence="10 11">U0105</strain>
    </source>
</reference>
<dbReference type="SUPFAM" id="SSF48452">
    <property type="entry name" value="TPR-like"/>
    <property type="match status" value="1"/>
</dbReference>
<dbReference type="Gene3D" id="3.30.2010.10">
    <property type="entry name" value="Metalloproteases ('zincins'), catalytic domain"/>
    <property type="match status" value="1"/>
</dbReference>
<keyword evidence="2 8" id="KW-0479">Metal-binding</keyword>
<dbReference type="RefSeq" id="WP_124027364.1">
    <property type="nucleotide sequence ID" value="NZ_JBHRSN010000015.1"/>
</dbReference>
<dbReference type="GO" id="GO:0016020">
    <property type="term" value="C:membrane"/>
    <property type="evidence" value="ECO:0007669"/>
    <property type="project" value="InterPro"/>
</dbReference>
<dbReference type="Pfam" id="PF14559">
    <property type="entry name" value="TPR_19"/>
    <property type="match status" value="1"/>
</dbReference>
<name>A0A3N5Z935_9ALTE</name>
<feature type="binding site" evidence="8">
    <location>
        <position position="143"/>
    </location>
    <ligand>
        <name>Zn(2+)</name>
        <dbReference type="ChEBI" id="CHEBI:29105"/>
        <note>catalytic</note>
    </ligand>
</feature>
<keyword evidence="7 8" id="KW-0482">Metalloprotease</keyword>
<dbReference type="Pfam" id="PF01435">
    <property type="entry name" value="Peptidase_M48"/>
    <property type="match status" value="1"/>
</dbReference>